<feature type="transmembrane region" description="Helical" evidence="1">
    <location>
        <begin position="41"/>
        <end position="59"/>
    </location>
</feature>
<organism evidence="2 3">
    <name type="scientific">Crepidotus variabilis</name>
    <dbReference type="NCBI Taxonomy" id="179855"/>
    <lineage>
        <taxon>Eukaryota</taxon>
        <taxon>Fungi</taxon>
        <taxon>Dikarya</taxon>
        <taxon>Basidiomycota</taxon>
        <taxon>Agaricomycotina</taxon>
        <taxon>Agaricomycetes</taxon>
        <taxon>Agaricomycetidae</taxon>
        <taxon>Agaricales</taxon>
        <taxon>Agaricineae</taxon>
        <taxon>Crepidotaceae</taxon>
        <taxon>Crepidotus</taxon>
    </lineage>
</organism>
<proteinExistence type="predicted"/>
<gene>
    <name evidence="2" type="ORF">CPB83DRAFT_479720</name>
</gene>
<evidence type="ECO:0000313" key="2">
    <source>
        <dbReference type="EMBL" id="KAF9533531.1"/>
    </source>
</evidence>
<keyword evidence="1" id="KW-1133">Transmembrane helix</keyword>
<name>A0A9P6EPD9_9AGAR</name>
<evidence type="ECO:0000256" key="1">
    <source>
        <dbReference type="SAM" id="Phobius"/>
    </source>
</evidence>
<comment type="caution">
    <text evidence="2">The sequence shown here is derived from an EMBL/GenBank/DDBJ whole genome shotgun (WGS) entry which is preliminary data.</text>
</comment>
<keyword evidence="3" id="KW-1185">Reference proteome</keyword>
<evidence type="ECO:0000313" key="3">
    <source>
        <dbReference type="Proteomes" id="UP000807306"/>
    </source>
</evidence>
<dbReference type="Proteomes" id="UP000807306">
    <property type="component" value="Unassembled WGS sequence"/>
</dbReference>
<accession>A0A9P6EPD9</accession>
<dbReference type="AlphaFoldDB" id="A0A9P6EPD9"/>
<keyword evidence="1" id="KW-0472">Membrane</keyword>
<keyword evidence="1" id="KW-0812">Transmembrane</keyword>
<reference evidence="2" key="1">
    <citation type="submission" date="2020-11" db="EMBL/GenBank/DDBJ databases">
        <authorList>
            <consortium name="DOE Joint Genome Institute"/>
            <person name="Ahrendt S."/>
            <person name="Riley R."/>
            <person name="Andreopoulos W."/>
            <person name="Labutti K."/>
            <person name="Pangilinan J."/>
            <person name="Ruiz-Duenas F.J."/>
            <person name="Barrasa J.M."/>
            <person name="Sanchez-Garcia M."/>
            <person name="Camarero S."/>
            <person name="Miyauchi S."/>
            <person name="Serrano A."/>
            <person name="Linde D."/>
            <person name="Babiker R."/>
            <person name="Drula E."/>
            <person name="Ayuso-Fernandez I."/>
            <person name="Pacheco R."/>
            <person name="Padilla G."/>
            <person name="Ferreira P."/>
            <person name="Barriuso J."/>
            <person name="Kellner H."/>
            <person name="Castanera R."/>
            <person name="Alfaro M."/>
            <person name="Ramirez L."/>
            <person name="Pisabarro A.G."/>
            <person name="Kuo A."/>
            <person name="Tritt A."/>
            <person name="Lipzen A."/>
            <person name="He G."/>
            <person name="Yan M."/>
            <person name="Ng V."/>
            <person name="Cullen D."/>
            <person name="Martin F."/>
            <person name="Rosso M.-N."/>
            <person name="Henrissat B."/>
            <person name="Hibbett D."/>
            <person name="Martinez A.T."/>
            <person name="Grigoriev I.V."/>
        </authorList>
    </citation>
    <scope>NUCLEOTIDE SEQUENCE</scope>
    <source>
        <strain evidence="2">CBS 506.95</strain>
    </source>
</reference>
<protein>
    <submittedName>
        <fullName evidence="2">Uncharacterized protein</fullName>
    </submittedName>
</protein>
<sequence>MIVSKSRSRSLKFKILFLSSLIPLASRPVLTRRLSKFHQHPFKLYFFPFLPISLFFFSLPRCA</sequence>
<dbReference type="EMBL" id="MU157828">
    <property type="protein sequence ID" value="KAF9533531.1"/>
    <property type="molecule type" value="Genomic_DNA"/>
</dbReference>